<dbReference type="PROSITE" id="PS00041">
    <property type="entry name" value="HTH_ARAC_FAMILY_1"/>
    <property type="match status" value="1"/>
</dbReference>
<dbReference type="InterPro" id="IPR009057">
    <property type="entry name" value="Homeodomain-like_sf"/>
</dbReference>
<evidence type="ECO:0000256" key="3">
    <source>
        <dbReference type="ARBA" id="ARBA00023163"/>
    </source>
</evidence>
<feature type="domain" description="HTH araC/xylS-type" evidence="4">
    <location>
        <begin position="183"/>
        <end position="281"/>
    </location>
</feature>
<dbReference type="SMART" id="SM00342">
    <property type="entry name" value="HTH_ARAC"/>
    <property type="match status" value="1"/>
</dbReference>
<evidence type="ECO:0000259" key="4">
    <source>
        <dbReference type="PROSITE" id="PS01124"/>
    </source>
</evidence>
<keyword evidence="3" id="KW-0804">Transcription</keyword>
<dbReference type="InterPro" id="IPR018062">
    <property type="entry name" value="HTH_AraC-typ_CS"/>
</dbReference>
<evidence type="ECO:0000256" key="2">
    <source>
        <dbReference type="ARBA" id="ARBA00023125"/>
    </source>
</evidence>
<dbReference type="PANTHER" id="PTHR43280">
    <property type="entry name" value="ARAC-FAMILY TRANSCRIPTIONAL REGULATOR"/>
    <property type="match status" value="1"/>
</dbReference>
<protein>
    <submittedName>
        <fullName evidence="5">HTH-type transcriptional regulator YisR</fullName>
    </submittedName>
</protein>
<dbReference type="RefSeq" id="WP_160044790.1">
    <property type="nucleotide sequence ID" value="NZ_BORQ01000002.1"/>
</dbReference>
<dbReference type="AlphaFoldDB" id="A0A920C9M7"/>
<keyword evidence="2" id="KW-0238">DNA-binding</keyword>
<dbReference type="Proteomes" id="UP000679779">
    <property type="component" value="Unassembled WGS sequence"/>
</dbReference>
<dbReference type="InterPro" id="IPR037923">
    <property type="entry name" value="HTH-like"/>
</dbReference>
<dbReference type="PROSITE" id="PS01124">
    <property type="entry name" value="HTH_ARAC_FAMILY_2"/>
    <property type="match status" value="1"/>
</dbReference>
<evidence type="ECO:0000256" key="1">
    <source>
        <dbReference type="ARBA" id="ARBA00023015"/>
    </source>
</evidence>
<keyword evidence="6" id="KW-1185">Reference proteome</keyword>
<dbReference type="GO" id="GO:0043565">
    <property type="term" value="F:sequence-specific DNA binding"/>
    <property type="evidence" value="ECO:0007669"/>
    <property type="project" value="InterPro"/>
</dbReference>
<evidence type="ECO:0000313" key="5">
    <source>
        <dbReference type="EMBL" id="GIO31270.1"/>
    </source>
</evidence>
<dbReference type="SUPFAM" id="SSF46689">
    <property type="entry name" value="Homeodomain-like"/>
    <property type="match status" value="1"/>
</dbReference>
<proteinExistence type="predicted"/>
<dbReference type="Gene3D" id="1.10.10.60">
    <property type="entry name" value="Homeodomain-like"/>
    <property type="match status" value="2"/>
</dbReference>
<gene>
    <name evidence="5" type="primary">yisR_2</name>
    <name evidence="5" type="ORF">J2TS6_24110</name>
</gene>
<dbReference type="GO" id="GO:0003700">
    <property type="term" value="F:DNA-binding transcription factor activity"/>
    <property type="evidence" value="ECO:0007669"/>
    <property type="project" value="InterPro"/>
</dbReference>
<dbReference type="InterPro" id="IPR018060">
    <property type="entry name" value="HTH_AraC"/>
</dbReference>
<dbReference type="Pfam" id="PF12833">
    <property type="entry name" value="HTH_18"/>
    <property type="match status" value="1"/>
</dbReference>
<evidence type="ECO:0000313" key="6">
    <source>
        <dbReference type="Proteomes" id="UP000679779"/>
    </source>
</evidence>
<keyword evidence="1" id="KW-0805">Transcription regulation</keyword>
<sequence>MFHFVSPPLPHYVSCGEDTYPPGGTHPDRSGIGVFDLLVVTSGCLYLEEEGSPLHIASGHYGILRPDRSHRTAEPCRTETHFYWLHFHTLGSWNASSDGASYWAEPEDTPYARIEKFSIYIPRTGKLEPTGPAGSAVRRIMLLNAEQSAKARWDRQILLQDLLSALQYQGGEYAESPHVRVAERAGEFLRRHYKEHISYQMLSESLHFHPNYISLCMKKTFDCTPLEYLTRYRIEQAKRMLIHTDEPIGRIAELAGFRSFPYFVRCFARNAGQPPNSFRKLFRK</sequence>
<reference evidence="5" key="1">
    <citation type="submission" date="2021-03" db="EMBL/GenBank/DDBJ databases">
        <title>Antimicrobial resistance genes in bacteria isolated from Japanese honey, and their potential for conferring macrolide and lincosamide resistance in the American foulbrood pathogen Paenibacillus larvae.</title>
        <authorList>
            <person name="Okamoto M."/>
            <person name="Kumagai M."/>
            <person name="Kanamori H."/>
            <person name="Takamatsu D."/>
        </authorList>
    </citation>
    <scope>NUCLEOTIDE SEQUENCE</scope>
    <source>
        <strain evidence="5">J2TS6</strain>
    </source>
</reference>
<dbReference type="EMBL" id="BORQ01000002">
    <property type="protein sequence ID" value="GIO31270.1"/>
    <property type="molecule type" value="Genomic_DNA"/>
</dbReference>
<accession>A0A920C9M7</accession>
<name>A0A920C9M7_9BACL</name>
<dbReference type="SUPFAM" id="SSF51215">
    <property type="entry name" value="Regulatory protein AraC"/>
    <property type="match status" value="1"/>
</dbReference>
<organism evidence="5 6">
    <name type="scientific">Paenibacillus albilobatus</name>
    <dbReference type="NCBI Taxonomy" id="2716884"/>
    <lineage>
        <taxon>Bacteria</taxon>
        <taxon>Bacillati</taxon>
        <taxon>Bacillota</taxon>
        <taxon>Bacilli</taxon>
        <taxon>Bacillales</taxon>
        <taxon>Paenibacillaceae</taxon>
        <taxon>Paenibacillus</taxon>
    </lineage>
</organism>
<comment type="caution">
    <text evidence="5">The sequence shown here is derived from an EMBL/GenBank/DDBJ whole genome shotgun (WGS) entry which is preliminary data.</text>
</comment>
<dbReference type="PANTHER" id="PTHR43280:SF30">
    <property type="entry name" value="MMSAB OPERON REGULATORY PROTEIN"/>
    <property type="match status" value="1"/>
</dbReference>